<feature type="transmembrane region" description="Helical" evidence="9">
    <location>
        <begin position="114"/>
        <end position="135"/>
    </location>
</feature>
<evidence type="ECO:0000256" key="6">
    <source>
        <dbReference type="ARBA" id="ARBA00023034"/>
    </source>
</evidence>
<reference evidence="11" key="2">
    <citation type="journal article" date="2023" name="BMC Genomics">
        <title>Pest status, molecular evolution, and epigenetic factors derived from the genome assembly of Frankliniella fusca, a thysanopteran phytovirus vector.</title>
        <authorList>
            <person name="Catto M.A."/>
            <person name="Labadie P.E."/>
            <person name="Jacobson A.L."/>
            <person name="Kennedy G.G."/>
            <person name="Srinivasan R."/>
            <person name="Hunt B.G."/>
        </authorList>
    </citation>
    <scope>NUCLEOTIDE SEQUENCE</scope>
    <source>
        <strain evidence="11">PL_HMW_Pooled</strain>
    </source>
</reference>
<keyword evidence="5 9" id="KW-1133">Transmembrane helix</keyword>
<accession>A0AAE1I065</accession>
<comment type="subcellular location">
    <subcellularLocation>
        <location evidence="1">Golgi apparatus membrane</location>
        <topology evidence="1">Multi-pass membrane protein</topology>
    </subcellularLocation>
</comment>
<evidence type="ECO:0000256" key="3">
    <source>
        <dbReference type="ARBA" id="ARBA00022502"/>
    </source>
</evidence>
<dbReference type="PANTHER" id="PTHR12892">
    <property type="entry name" value="FGF RECEPTOR ACTIVATING PROTEIN 1"/>
    <property type="match status" value="1"/>
</dbReference>
<evidence type="ECO:0000256" key="2">
    <source>
        <dbReference type="ARBA" id="ARBA00007414"/>
    </source>
</evidence>
<dbReference type="Pfam" id="PF10277">
    <property type="entry name" value="Frag1"/>
    <property type="match status" value="1"/>
</dbReference>
<feature type="compositionally biased region" description="Polar residues" evidence="8">
    <location>
        <begin position="451"/>
        <end position="461"/>
    </location>
</feature>
<protein>
    <submittedName>
        <fullName evidence="11">Post-GPI attachment to proteins factor 2</fullName>
    </submittedName>
</protein>
<gene>
    <name evidence="11" type="ORF">KUF71_004923</name>
</gene>
<dbReference type="PANTHER" id="PTHR12892:SF11">
    <property type="entry name" value="POST-GPI ATTACHMENT TO PROTEINS FACTOR 2"/>
    <property type="match status" value="1"/>
</dbReference>
<dbReference type="EMBL" id="JAHWGI010001411">
    <property type="protein sequence ID" value="KAK3930189.1"/>
    <property type="molecule type" value="Genomic_DNA"/>
</dbReference>
<dbReference type="InterPro" id="IPR019402">
    <property type="entry name" value="CWH43_N"/>
</dbReference>
<keyword evidence="6" id="KW-0333">Golgi apparatus</keyword>
<reference evidence="11" key="1">
    <citation type="submission" date="2021-07" db="EMBL/GenBank/DDBJ databases">
        <authorList>
            <person name="Catto M.A."/>
            <person name="Jacobson A."/>
            <person name="Kennedy G."/>
            <person name="Labadie P."/>
            <person name="Hunt B.G."/>
            <person name="Srinivasan R."/>
        </authorList>
    </citation>
    <scope>NUCLEOTIDE SEQUENCE</scope>
    <source>
        <strain evidence="11">PL_HMW_Pooled</strain>
        <tissue evidence="11">Head</tissue>
    </source>
</reference>
<keyword evidence="3" id="KW-0337">GPI-anchor biosynthesis</keyword>
<feature type="transmembrane region" description="Helical" evidence="9">
    <location>
        <begin position="147"/>
        <end position="166"/>
    </location>
</feature>
<sequence length="585" mass="65074">MNAMGYLPLTQEKRQTSWLRIPFGKLAWITVSLPFFSFIFCVIWSVLFNFDKATFTHCKVDNYLPSISAAIGNFSPQRDVWRTAIGTHALPRLLVASKYYSYYKAVLYKWAHSLAAVACWLTVIENLALVGLTFVSSSDNYPAHEKLFIIFLISSELYMVLTCVLVSRTRSMPPDDLDRKSLKTKWRLLCINISFSLMAVYWFTRHNSYCEPGVYTLFALSEYVVVLTNMAFHMTAYWDFNGCILVRCDPGETVSGGSDSGQTDSTASSERTEAESISTEESCYGDSSVAWIKPTLQSQLPSRLRTQHSLPDSPELCRVACCCGGPQSSTITTDIPCKDPRTYVTEDVYPVLMVSGRTYLPPTLNSDICLQISEGVWTSDSSPNPPEDPEWIRRRVVAVEQQQWNHFLAASAKAVQIGQCTVPNFGHILLAPETPHVPEQEDESFVGDSGTVASETVSSPSSPITVQSEYILVGEKDDVERSESAEKLSSASHALTSTIVTSKNLEKNSSALQEETTELQPPFVKWILVPQDFTSDLKPVAHLLPILGPSSTGEDPDTASSKISQGNDFSEQNVCTNLTLNRWHF</sequence>
<evidence type="ECO:0000313" key="12">
    <source>
        <dbReference type="Proteomes" id="UP001219518"/>
    </source>
</evidence>
<keyword evidence="12" id="KW-1185">Reference proteome</keyword>
<dbReference type="GO" id="GO:0005789">
    <property type="term" value="C:endoplasmic reticulum membrane"/>
    <property type="evidence" value="ECO:0007669"/>
    <property type="project" value="TreeGrafter"/>
</dbReference>
<feature type="transmembrane region" description="Helical" evidence="9">
    <location>
        <begin position="186"/>
        <end position="204"/>
    </location>
</feature>
<dbReference type="AlphaFoldDB" id="A0AAE1I065"/>
<feature type="region of interest" description="Disordered" evidence="8">
    <location>
        <begin position="548"/>
        <end position="567"/>
    </location>
</feature>
<organism evidence="11 12">
    <name type="scientific">Frankliniella fusca</name>
    <dbReference type="NCBI Taxonomy" id="407009"/>
    <lineage>
        <taxon>Eukaryota</taxon>
        <taxon>Metazoa</taxon>
        <taxon>Ecdysozoa</taxon>
        <taxon>Arthropoda</taxon>
        <taxon>Hexapoda</taxon>
        <taxon>Insecta</taxon>
        <taxon>Pterygota</taxon>
        <taxon>Neoptera</taxon>
        <taxon>Paraneoptera</taxon>
        <taxon>Thysanoptera</taxon>
        <taxon>Terebrantia</taxon>
        <taxon>Thripoidea</taxon>
        <taxon>Thripidae</taxon>
        <taxon>Frankliniella</taxon>
    </lineage>
</organism>
<feature type="compositionally biased region" description="Polar residues" evidence="8">
    <location>
        <begin position="549"/>
        <end position="567"/>
    </location>
</feature>
<dbReference type="Proteomes" id="UP001219518">
    <property type="component" value="Unassembled WGS sequence"/>
</dbReference>
<dbReference type="InterPro" id="IPR039545">
    <property type="entry name" value="PGAP2"/>
</dbReference>
<comment type="similarity">
    <text evidence="2">Belongs to the PGAP2 family.</text>
</comment>
<evidence type="ECO:0000256" key="7">
    <source>
        <dbReference type="ARBA" id="ARBA00023136"/>
    </source>
</evidence>
<feature type="domain" description="CWH43-like N-terminal" evidence="10">
    <location>
        <begin position="24"/>
        <end position="241"/>
    </location>
</feature>
<feature type="region of interest" description="Disordered" evidence="8">
    <location>
        <begin position="255"/>
        <end position="281"/>
    </location>
</feature>
<keyword evidence="7 9" id="KW-0472">Membrane</keyword>
<dbReference type="GO" id="GO:0000139">
    <property type="term" value="C:Golgi membrane"/>
    <property type="evidence" value="ECO:0007669"/>
    <property type="project" value="UniProtKB-SubCell"/>
</dbReference>
<keyword evidence="4 9" id="KW-0812">Transmembrane</keyword>
<dbReference type="GO" id="GO:0006506">
    <property type="term" value="P:GPI anchor biosynthetic process"/>
    <property type="evidence" value="ECO:0007669"/>
    <property type="project" value="UniProtKB-KW"/>
</dbReference>
<name>A0AAE1I065_9NEOP</name>
<evidence type="ECO:0000259" key="10">
    <source>
        <dbReference type="Pfam" id="PF10277"/>
    </source>
</evidence>
<evidence type="ECO:0000313" key="11">
    <source>
        <dbReference type="EMBL" id="KAK3930189.1"/>
    </source>
</evidence>
<comment type="caution">
    <text evidence="11">The sequence shown here is derived from an EMBL/GenBank/DDBJ whole genome shotgun (WGS) entry which is preliminary data.</text>
</comment>
<proteinExistence type="inferred from homology"/>
<evidence type="ECO:0000256" key="5">
    <source>
        <dbReference type="ARBA" id="ARBA00022989"/>
    </source>
</evidence>
<feature type="region of interest" description="Disordered" evidence="8">
    <location>
        <begin position="439"/>
        <end position="461"/>
    </location>
</feature>
<feature type="transmembrane region" description="Helical" evidence="9">
    <location>
        <begin position="26"/>
        <end position="50"/>
    </location>
</feature>
<evidence type="ECO:0000256" key="1">
    <source>
        <dbReference type="ARBA" id="ARBA00004653"/>
    </source>
</evidence>
<evidence type="ECO:0000256" key="8">
    <source>
        <dbReference type="SAM" id="MobiDB-lite"/>
    </source>
</evidence>
<evidence type="ECO:0000256" key="9">
    <source>
        <dbReference type="SAM" id="Phobius"/>
    </source>
</evidence>
<evidence type="ECO:0000256" key="4">
    <source>
        <dbReference type="ARBA" id="ARBA00022692"/>
    </source>
</evidence>